<evidence type="ECO:0000313" key="2">
    <source>
        <dbReference type="Proteomes" id="UP001458880"/>
    </source>
</evidence>
<accession>A0AAW1GUJ5</accession>
<comment type="caution">
    <text evidence="1">The sequence shown here is derived from an EMBL/GenBank/DDBJ whole genome shotgun (WGS) entry which is preliminary data.</text>
</comment>
<proteinExistence type="predicted"/>
<feature type="non-terminal residue" evidence="1">
    <location>
        <position position="1"/>
    </location>
</feature>
<organism evidence="1 2">
    <name type="scientific">Popillia japonica</name>
    <name type="common">Japanese beetle</name>
    <dbReference type="NCBI Taxonomy" id="7064"/>
    <lineage>
        <taxon>Eukaryota</taxon>
        <taxon>Metazoa</taxon>
        <taxon>Ecdysozoa</taxon>
        <taxon>Arthropoda</taxon>
        <taxon>Hexapoda</taxon>
        <taxon>Insecta</taxon>
        <taxon>Pterygota</taxon>
        <taxon>Neoptera</taxon>
        <taxon>Endopterygota</taxon>
        <taxon>Coleoptera</taxon>
        <taxon>Polyphaga</taxon>
        <taxon>Scarabaeiformia</taxon>
        <taxon>Scarabaeidae</taxon>
        <taxon>Rutelinae</taxon>
        <taxon>Popillia</taxon>
    </lineage>
</organism>
<gene>
    <name evidence="1" type="ORF">QE152_g41362</name>
</gene>
<dbReference type="AlphaFoldDB" id="A0AAW1GUJ5"/>
<reference evidence="1 2" key="1">
    <citation type="journal article" date="2024" name="BMC Genomics">
        <title>De novo assembly and annotation of Popillia japonica's genome with initial clues to its potential as an invasive pest.</title>
        <authorList>
            <person name="Cucini C."/>
            <person name="Boschi S."/>
            <person name="Funari R."/>
            <person name="Cardaioli E."/>
            <person name="Iannotti N."/>
            <person name="Marturano G."/>
            <person name="Paoli F."/>
            <person name="Bruttini M."/>
            <person name="Carapelli A."/>
            <person name="Frati F."/>
            <person name="Nardi F."/>
        </authorList>
    </citation>
    <scope>NUCLEOTIDE SEQUENCE [LARGE SCALE GENOMIC DNA]</scope>
    <source>
        <strain evidence="1">DMR45628</strain>
    </source>
</reference>
<dbReference type="Proteomes" id="UP001458880">
    <property type="component" value="Unassembled WGS sequence"/>
</dbReference>
<keyword evidence="2" id="KW-1185">Reference proteome</keyword>
<dbReference type="EMBL" id="JASPKY010003083">
    <property type="protein sequence ID" value="KAK9667436.1"/>
    <property type="molecule type" value="Genomic_DNA"/>
</dbReference>
<sequence>YVYDNPPCRASLSVNIYLRSTPNVTGNARLWSTDSSIGIPLNTFTPDSFTEERRIPLKVLGFTPPLYGLPIPVSASR</sequence>
<protein>
    <submittedName>
        <fullName evidence="1">Uncharacterized protein</fullName>
    </submittedName>
</protein>
<evidence type="ECO:0000313" key="1">
    <source>
        <dbReference type="EMBL" id="KAK9667436.1"/>
    </source>
</evidence>
<name>A0AAW1GUJ5_POPJA</name>